<evidence type="ECO:0000313" key="1">
    <source>
        <dbReference type="EMBL" id="EXU95291.1"/>
    </source>
</evidence>
<organism evidence="1 2">
    <name type="scientific">Metarhizium robertsii</name>
    <dbReference type="NCBI Taxonomy" id="568076"/>
    <lineage>
        <taxon>Eukaryota</taxon>
        <taxon>Fungi</taxon>
        <taxon>Dikarya</taxon>
        <taxon>Ascomycota</taxon>
        <taxon>Pezizomycotina</taxon>
        <taxon>Sordariomycetes</taxon>
        <taxon>Hypocreomycetidae</taxon>
        <taxon>Hypocreales</taxon>
        <taxon>Clavicipitaceae</taxon>
        <taxon>Metarhizium</taxon>
    </lineage>
</organism>
<dbReference type="eggNOG" id="ENOG502SWIS">
    <property type="taxonomic scope" value="Eukaryota"/>
</dbReference>
<name>A0A014QRD5_9HYPO</name>
<reference evidence="1 2" key="1">
    <citation type="submission" date="2014-02" db="EMBL/GenBank/DDBJ databases">
        <title>The genome sequence of the entomopathogenic fungus Metarhizium robertsii ARSEF 2575.</title>
        <authorList>
            <person name="Giuliano Garisto Donzelli B."/>
            <person name="Roe B.A."/>
            <person name="Macmil S.L."/>
            <person name="Krasnoff S.B."/>
            <person name="Gibson D.M."/>
        </authorList>
    </citation>
    <scope>NUCLEOTIDE SEQUENCE [LARGE SCALE GENOMIC DNA]</scope>
    <source>
        <strain evidence="1 2">ARSEF 2575</strain>
    </source>
</reference>
<dbReference type="Proteomes" id="UP000030151">
    <property type="component" value="Unassembled WGS sequence"/>
</dbReference>
<dbReference type="HOGENOM" id="CLU_604167_0_0_1"/>
<accession>A0A014QRD5</accession>
<comment type="caution">
    <text evidence="1">The sequence shown here is derived from an EMBL/GenBank/DDBJ whole genome shotgun (WGS) entry which is preliminary data.</text>
</comment>
<dbReference type="EMBL" id="JELW01000088">
    <property type="protein sequence ID" value="EXU95291.1"/>
    <property type="molecule type" value="Genomic_DNA"/>
</dbReference>
<evidence type="ECO:0000313" key="2">
    <source>
        <dbReference type="Proteomes" id="UP000030151"/>
    </source>
</evidence>
<protein>
    <submittedName>
        <fullName evidence="1">Uncharacterized protein</fullName>
    </submittedName>
</protein>
<gene>
    <name evidence="1" type="ORF">X797_011618</name>
</gene>
<proteinExistence type="predicted"/>
<sequence>MASNHKSDQIQTIMDKLSISDALALQEAFPYSAVLKSCYEKRANPVHYLSRTFKYPLTLMSVMFDTGAIFSGSRGLDYFVPGSARKSSDWDFYVPGYKESVADMVQALSLCGVTWEPEGDKIVETLREKGEAHVSRGVLEALWSWIDTLDHHSADALLGEALHEVVLAFRSVRQKMSTSQAFKITYSSHRLKLEAAKLEAAPSWAFYKDSVGNSFSVLQGCIQTKNEKQGVQLMIGMCYSHVRSAMSFLKEFYGSHVQCFVGGWCASHMYYPEASEKQSIFWKQSSGEVPKRVASALIKYEQRGFEFSEAVDDGPKTRRLRDGGSLFLDYGDIYRQHVRKSHLELLDLWLSERRTSIESISWVEFDQRIFCLQNSVQACYRTEQKSFSNSGLELPLNRLRRLGNIIAVNTWGPDTLKSAAFRSTIATSLTNARWQVLELARSGTVFCCLKDATPWSWAL</sequence>
<dbReference type="AlphaFoldDB" id="A0A014QRD5"/>